<sequence length="199" mass="22638">MNITSGSARGHKINSPETRDLRPTQNQVRLAIYSMLESSYLSGLFYDELRVADLYAGTGALGLEALSRGATYVDFIENNKQHADIIRQNLSKMNLTNHGHLYTEPADTFLKRPLNQQYDLVFLDPPYRLFSEVKLGELFHILKPHGVLIYLHDRHNAPLRSVRLSDSDLTWNLADSREYGATAVSFYISSHIENEPDTE</sequence>
<gene>
    <name evidence="4" type="ORF">KC571_01270</name>
</gene>
<dbReference type="CDD" id="cd02440">
    <property type="entry name" value="AdoMet_MTases"/>
    <property type="match status" value="1"/>
</dbReference>
<dbReference type="PANTHER" id="PTHR43542">
    <property type="entry name" value="METHYLTRANSFERASE"/>
    <property type="match status" value="1"/>
</dbReference>
<dbReference type="InterPro" id="IPR002052">
    <property type="entry name" value="DNA_methylase_N6_adenine_CS"/>
</dbReference>
<evidence type="ECO:0000256" key="2">
    <source>
        <dbReference type="ARBA" id="ARBA00022679"/>
    </source>
</evidence>
<dbReference type="PROSITE" id="PS00092">
    <property type="entry name" value="N6_MTASE"/>
    <property type="match status" value="1"/>
</dbReference>
<dbReference type="PIRSF" id="PIRSF004553">
    <property type="entry name" value="CHP00095"/>
    <property type="match status" value="1"/>
</dbReference>
<dbReference type="GO" id="GO:0003676">
    <property type="term" value="F:nucleic acid binding"/>
    <property type="evidence" value="ECO:0007669"/>
    <property type="project" value="InterPro"/>
</dbReference>
<dbReference type="InterPro" id="IPR029063">
    <property type="entry name" value="SAM-dependent_MTases_sf"/>
</dbReference>
<dbReference type="PANTHER" id="PTHR43542:SF1">
    <property type="entry name" value="METHYLTRANSFERASE"/>
    <property type="match status" value="1"/>
</dbReference>
<dbReference type="Proteomes" id="UP000701698">
    <property type="component" value="Unassembled WGS sequence"/>
</dbReference>
<dbReference type="SUPFAM" id="SSF53335">
    <property type="entry name" value="S-adenosyl-L-methionine-dependent methyltransferases"/>
    <property type="match status" value="1"/>
</dbReference>
<dbReference type="GO" id="GO:0031167">
    <property type="term" value="P:rRNA methylation"/>
    <property type="evidence" value="ECO:0007669"/>
    <property type="project" value="InterPro"/>
</dbReference>
<dbReference type="EMBL" id="JAGQKX010000020">
    <property type="protein sequence ID" value="MCA9390006.1"/>
    <property type="molecule type" value="Genomic_DNA"/>
</dbReference>
<dbReference type="GO" id="GO:0008168">
    <property type="term" value="F:methyltransferase activity"/>
    <property type="evidence" value="ECO:0007669"/>
    <property type="project" value="UniProtKB-KW"/>
</dbReference>
<proteinExistence type="predicted"/>
<reference evidence="4" key="2">
    <citation type="journal article" date="2021" name="Microbiome">
        <title>Successional dynamics and alternative stable states in a saline activated sludge microbial community over 9 years.</title>
        <authorList>
            <person name="Wang Y."/>
            <person name="Ye J."/>
            <person name="Ju F."/>
            <person name="Liu L."/>
            <person name="Boyd J.A."/>
            <person name="Deng Y."/>
            <person name="Parks D.H."/>
            <person name="Jiang X."/>
            <person name="Yin X."/>
            <person name="Woodcroft B.J."/>
            <person name="Tyson G.W."/>
            <person name="Hugenholtz P."/>
            <person name="Polz M.F."/>
            <person name="Zhang T."/>
        </authorList>
    </citation>
    <scope>NUCLEOTIDE SEQUENCE</scope>
    <source>
        <strain evidence="4">HKST-UBA01</strain>
    </source>
</reference>
<name>A0A955LHU0_UNCKA</name>
<evidence type="ECO:0000313" key="5">
    <source>
        <dbReference type="Proteomes" id="UP000701698"/>
    </source>
</evidence>
<dbReference type="Pfam" id="PF03602">
    <property type="entry name" value="Cons_hypoth95"/>
    <property type="match status" value="1"/>
</dbReference>
<protein>
    <submittedName>
        <fullName evidence="4">RsmD family RNA methyltransferase</fullName>
    </submittedName>
</protein>
<feature type="region of interest" description="Disordered" evidence="3">
    <location>
        <begin position="1"/>
        <end position="21"/>
    </location>
</feature>
<reference evidence="4" key="1">
    <citation type="submission" date="2020-04" db="EMBL/GenBank/DDBJ databases">
        <authorList>
            <person name="Zhang T."/>
        </authorList>
    </citation>
    <scope>NUCLEOTIDE SEQUENCE</scope>
    <source>
        <strain evidence="4">HKST-UBA01</strain>
    </source>
</reference>
<keyword evidence="2" id="KW-0808">Transferase</keyword>
<evidence type="ECO:0000256" key="3">
    <source>
        <dbReference type="SAM" id="MobiDB-lite"/>
    </source>
</evidence>
<dbReference type="InterPro" id="IPR004398">
    <property type="entry name" value="RNA_MeTrfase_RsmD"/>
</dbReference>
<dbReference type="AlphaFoldDB" id="A0A955LHU0"/>
<dbReference type="Gene3D" id="3.40.50.150">
    <property type="entry name" value="Vaccinia Virus protein VP39"/>
    <property type="match status" value="1"/>
</dbReference>
<organism evidence="4 5">
    <name type="scientific">candidate division WWE3 bacterium</name>
    <dbReference type="NCBI Taxonomy" id="2053526"/>
    <lineage>
        <taxon>Bacteria</taxon>
        <taxon>Katanobacteria</taxon>
    </lineage>
</organism>
<evidence type="ECO:0000256" key="1">
    <source>
        <dbReference type="ARBA" id="ARBA00022603"/>
    </source>
</evidence>
<evidence type="ECO:0000313" key="4">
    <source>
        <dbReference type="EMBL" id="MCA9390006.1"/>
    </source>
</evidence>
<comment type="caution">
    <text evidence="4">The sequence shown here is derived from an EMBL/GenBank/DDBJ whole genome shotgun (WGS) entry which is preliminary data.</text>
</comment>
<accession>A0A955LHU0</accession>
<keyword evidence="1 4" id="KW-0489">Methyltransferase</keyword>